<accession>A0AA39XVL0</accession>
<dbReference type="Proteomes" id="UP001175001">
    <property type="component" value="Unassembled WGS sequence"/>
</dbReference>
<dbReference type="EMBL" id="JAUJDW010000082">
    <property type="protein sequence ID" value="KAK0640406.1"/>
    <property type="molecule type" value="Genomic_DNA"/>
</dbReference>
<dbReference type="Pfam" id="PF00075">
    <property type="entry name" value="RNase_H"/>
    <property type="match status" value="1"/>
</dbReference>
<sequence>MENSTGIIEDALKDISLNPTGTTKDVDDEDFIFNFDFDFDDDEFTGDPIPVRKFAGRVFFKKHREALNFANKYSNRRAEDGVQSMFTDGTASEPRLVQLAASQGEKTNKRWCACAVVYREHPDDEDWVKNGYTMLHIGESTNSELGGLAQCLALAHDLFANDHVVKKIMVFSDSGKMLSRLTKISPESPELPNWDHNLLSDVLAYADLLVNVYEKELELHWVPSHQGVEGNELADETALAYRPDKLWPELYRVNSNSNRRKKDTLQESKRDPVLTPVSKQNRDHGRAMRITKRPTSRTGSFDISRRSKVAGDDHRDGGRSGRRTPSYGSLHSRYPAHSYRSSYDFRSNYESRSRYESRSGYDSTPRLDY</sequence>
<feature type="compositionally biased region" description="Basic and acidic residues" evidence="1">
    <location>
        <begin position="347"/>
        <end position="369"/>
    </location>
</feature>
<keyword evidence="4" id="KW-1185">Reference proteome</keyword>
<comment type="caution">
    <text evidence="3">The sequence shown here is derived from an EMBL/GenBank/DDBJ whole genome shotgun (WGS) entry which is preliminary data.</text>
</comment>
<evidence type="ECO:0000256" key="1">
    <source>
        <dbReference type="SAM" id="MobiDB-lite"/>
    </source>
</evidence>
<evidence type="ECO:0000259" key="2">
    <source>
        <dbReference type="Pfam" id="PF00075"/>
    </source>
</evidence>
<dbReference type="SUPFAM" id="SSF53098">
    <property type="entry name" value="Ribonuclease H-like"/>
    <property type="match status" value="1"/>
</dbReference>
<protein>
    <recommendedName>
        <fullName evidence="2">RNase H type-1 domain-containing protein</fullName>
    </recommendedName>
</protein>
<gene>
    <name evidence="3" type="ORF">DIS24_g9374</name>
</gene>
<dbReference type="GO" id="GO:0003676">
    <property type="term" value="F:nucleic acid binding"/>
    <property type="evidence" value="ECO:0007669"/>
    <property type="project" value="InterPro"/>
</dbReference>
<evidence type="ECO:0000313" key="3">
    <source>
        <dbReference type="EMBL" id="KAK0640406.1"/>
    </source>
</evidence>
<name>A0AA39XVL0_9PEZI</name>
<dbReference type="InterPro" id="IPR002156">
    <property type="entry name" value="RNaseH_domain"/>
</dbReference>
<evidence type="ECO:0000313" key="4">
    <source>
        <dbReference type="Proteomes" id="UP001175001"/>
    </source>
</evidence>
<dbReference type="Gene3D" id="3.30.420.10">
    <property type="entry name" value="Ribonuclease H-like superfamily/Ribonuclease H"/>
    <property type="match status" value="1"/>
</dbReference>
<reference evidence="3" key="1">
    <citation type="submission" date="2023-06" db="EMBL/GenBank/DDBJ databases">
        <title>Multi-omics analyses reveal the molecular pathogenesis toolkit of Lasiodiplodia hormozganensis, a cross-kingdom pathogen.</title>
        <authorList>
            <person name="Felix C."/>
            <person name="Meneses R."/>
            <person name="Goncalves M.F.M."/>
            <person name="Tilleman L."/>
            <person name="Duarte A.S."/>
            <person name="Jorrin-Novo J.V."/>
            <person name="Van De Peer Y."/>
            <person name="Deforce D."/>
            <person name="Van Nieuwerburgh F."/>
            <person name="Esteves A.C."/>
            <person name="Alves A."/>
        </authorList>
    </citation>
    <scope>NUCLEOTIDE SEQUENCE</scope>
    <source>
        <strain evidence="3">CBS 339.90</strain>
    </source>
</reference>
<dbReference type="InterPro" id="IPR012337">
    <property type="entry name" value="RNaseH-like_sf"/>
</dbReference>
<dbReference type="GO" id="GO:0004523">
    <property type="term" value="F:RNA-DNA hybrid ribonuclease activity"/>
    <property type="evidence" value="ECO:0007669"/>
    <property type="project" value="InterPro"/>
</dbReference>
<feature type="compositionally biased region" description="Basic and acidic residues" evidence="1">
    <location>
        <begin position="263"/>
        <end position="272"/>
    </location>
</feature>
<dbReference type="AlphaFoldDB" id="A0AA39XVL0"/>
<feature type="region of interest" description="Disordered" evidence="1">
    <location>
        <begin position="257"/>
        <end position="369"/>
    </location>
</feature>
<proteinExistence type="predicted"/>
<feature type="compositionally biased region" description="Basic and acidic residues" evidence="1">
    <location>
        <begin position="303"/>
        <end position="319"/>
    </location>
</feature>
<organism evidence="3 4">
    <name type="scientific">Lasiodiplodia hormozganensis</name>
    <dbReference type="NCBI Taxonomy" id="869390"/>
    <lineage>
        <taxon>Eukaryota</taxon>
        <taxon>Fungi</taxon>
        <taxon>Dikarya</taxon>
        <taxon>Ascomycota</taxon>
        <taxon>Pezizomycotina</taxon>
        <taxon>Dothideomycetes</taxon>
        <taxon>Dothideomycetes incertae sedis</taxon>
        <taxon>Botryosphaeriales</taxon>
        <taxon>Botryosphaeriaceae</taxon>
        <taxon>Lasiodiplodia</taxon>
    </lineage>
</organism>
<feature type="domain" description="RNase H type-1" evidence="2">
    <location>
        <begin position="112"/>
        <end position="238"/>
    </location>
</feature>
<dbReference type="InterPro" id="IPR036397">
    <property type="entry name" value="RNaseH_sf"/>
</dbReference>